<dbReference type="Pfam" id="PF18735">
    <property type="entry name" value="HEPN_RiboL-PSP"/>
    <property type="match status" value="1"/>
</dbReference>
<dbReference type="InterPro" id="IPR041519">
    <property type="entry name" value="HEPN_RiboL-PSP"/>
</dbReference>
<evidence type="ECO:0000313" key="2">
    <source>
        <dbReference type="EMBL" id="TCO24511.1"/>
    </source>
</evidence>
<reference evidence="2 3" key="1">
    <citation type="journal article" date="2015" name="Stand. Genomic Sci.">
        <title>Genomic Encyclopedia of Bacterial and Archaeal Type Strains, Phase III: the genomes of soil and plant-associated and newly described type strains.</title>
        <authorList>
            <person name="Whitman W.B."/>
            <person name="Woyke T."/>
            <person name="Klenk H.P."/>
            <person name="Zhou Y."/>
            <person name="Lilburn T.G."/>
            <person name="Beck B.J."/>
            <person name="De Vos P."/>
            <person name="Vandamme P."/>
            <person name="Eisen J.A."/>
            <person name="Garrity G."/>
            <person name="Hugenholtz P."/>
            <person name="Kyrpides N.C."/>
        </authorList>
    </citation>
    <scope>NUCLEOTIDE SEQUENCE [LARGE SCALE GENOMIC DNA]</scope>
    <source>
        <strain evidence="2 3">VKM Ac-2572</strain>
    </source>
</reference>
<keyword evidence="3" id="KW-1185">Reference proteome</keyword>
<name>A0A4R2HB00_9ACTN</name>
<feature type="domain" description="RiboL-PSP-HEPN" evidence="1">
    <location>
        <begin position="62"/>
        <end position="256"/>
    </location>
</feature>
<dbReference type="Proteomes" id="UP000294508">
    <property type="component" value="Unassembled WGS sequence"/>
</dbReference>
<dbReference type="EMBL" id="SLWN01000008">
    <property type="protein sequence ID" value="TCO24511.1"/>
    <property type="molecule type" value="Genomic_DNA"/>
</dbReference>
<organism evidence="2 3">
    <name type="scientific">Kribbella steppae</name>
    <dbReference type="NCBI Taxonomy" id="2512223"/>
    <lineage>
        <taxon>Bacteria</taxon>
        <taxon>Bacillati</taxon>
        <taxon>Actinomycetota</taxon>
        <taxon>Actinomycetes</taxon>
        <taxon>Propionibacteriales</taxon>
        <taxon>Kribbellaceae</taxon>
        <taxon>Kribbella</taxon>
    </lineage>
</organism>
<comment type="caution">
    <text evidence="2">The sequence shown here is derived from an EMBL/GenBank/DDBJ whole genome shotgun (WGS) entry which is preliminary data.</text>
</comment>
<dbReference type="AlphaFoldDB" id="A0A4R2HB00"/>
<dbReference type="OrthoDB" id="5197960at2"/>
<evidence type="ECO:0000313" key="3">
    <source>
        <dbReference type="Proteomes" id="UP000294508"/>
    </source>
</evidence>
<gene>
    <name evidence="2" type="ORF">EV652_10842</name>
</gene>
<evidence type="ECO:0000259" key="1">
    <source>
        <dbReference type="Pfam" id="PF18735"/>
    </source>
</evidence>
<dbReference type="RefSeq" id="WP_132211356.1">
    <property type="nucleotide sequence ID" value="NZ_SLWN01000008.1"/>
</dbReference>
<accession>A0A4R2HB00</accession>
<protein>
    <recommendedName>
        <fullName evidence="1">RiboL-PSP-HEPN domain-containing protein</fullName>
    </recommendedName>
</protein>
<sequence>MAQLEQVLHQFHEDLERAGHLLRLIKEFRRFAGSKPPVEVTDGTVAWLEASDLADVAPAVRTDLPILAGSILLYVCGRFEYFAREIVVALADEAAAQVSEYADLPDKLRAELKHKTLEVAQSPSRFGFTSPDAEQMLIALGQNLGGAGSVGAVTISSRVLSITESNMNSNTLVEVLKRVGVIDVWTDLGKQAPLKSYLSIGNDKESMLEAKVRLDSMMKDRNGVAHPTGANTFPDPDQVLESVAFLRVLSQVIIDVVRVPRQ</sequence>
<proteinExistence type="predicted"/>